<dbReference type="AlphaFoldDB" id="A0A1H4Q836"/>
<name>A0A1H4Q836_9PSED</name>
<dbReference type="EMBL" id="FNTJ01000001">
    <property type="protein sequence ID" value="SEC15632.1"/>
    <property type="molecule type" value="Genomic_DNA"/>
</dbReference>
<organism evidence="1 2">
    <name type="scientific">Pseudomonas saponiphila</name>
    <dbReference type="NCBI Taxonomy" id="556534"/>
    <lineage>
        <taxon>Bacteria</taxon>
        <taxon>Pseudomonadati</taxon>
        <taxon>Pseudomonadota</taxon>
        <taxon>Gammaproteobacteria</taxon>
        <taxon>Pseudomonadales</taxon>
        <taxon>Pseudomonadaceae</taxon>
        <taxon>Pseudomonas</taxon>
    </lineage>
</organism>
<keyword evidence="2" id="KW-1185">Reference proteome</keyword>
<evidence type="ECO:0000313" key="1">
    <source>
        <dbReference type="EMBL" id="SEC15632.1"/>
    </source>
</evidence>
<reference evidence="2" key="1">
    <citation type="submission" date="2016-10" db="EMBL/GenBank/DDBJ databases">
        <authorList>
            <person name="Varghese N."/>
            <person name="Submissions S."/>
        </authorList>
    </citation>
    <scope>NUCLEOTIDE SEQUENCE [LARGE SCALE GENOMIC DNA]</scope>
    <source>
        <strain evidence="2">DSM 9751</strain>
    </source>
</reference>
<gene>
    <name evidence="1" type="ORF">SAMN05216178_3654</name>
</gene>
<evidence type="ECO:0000313" key="2">
    <source>
        <dbReference type="Proteomes" id="UP000198982"/>
    </source>
</evidence>
<accession>A0A1H4Q836</accession>
<proteinExistence type="predicted"/>
<sequence length="45" mass="4659">MQSTFSKGVMFALCAAALNATIGVLSKVLMNDGCGFRSTVTGRFG</sequence>
<dbReference type="Proteomes" id="UP000198982">
    <property type="component" value="Unassembled WGS sequence"/>
</dbReference>
<protein>
    <submittedName>
        <fullName evidence="1">Uncharacterized protein</fullName>
    </submittedName>
</protein>